<evidence type="ECO:0000313" key="1">
    <source>
        <dbReference type="EMBL" id="KAJ3664268.1"/>
    </source>
</evidence>
<reference evidence="1" key="1">
    <citation type="journal article" date="2023" name="G3 (Bethesda)">
        <title>Whole genome assemblies of Zophobas morio and Tenebrio molitor.</title>
        <authorList>
            <person name="Kaur S."/>
            <person name="Stinson S.A."/>
            <person name="diCenzo G.C."/>
        </authorList>
    </citation>
    <scope>NUCLEOTIDE SEQUENCE</scope>
    <source>
        <strain evidence="1">QUZm001</strain>
    </source>
</reference>
<dbReference type="AlphaFoldDB" id="A0AA38MQS9"/>
<comment type="caution">
    <text evidence="1">The sequence shown here is derived from an EMBL/GenBank/DDBJ whole genome shotgun (WGS) entry which is preliminary data.</text>
</comment>
<accession>A0AA38MQS9</accession>
<dbReference type="Proteomes" id="UP001168821">
    <property type="component" value="Unassembled WGS sequence"/>
</dbReference>
<evidence type="ECO:0000313" key="2">
    <source>
        <dbReference type="Proteomes" id="UP001168821"/>
    </source>
</evidence>
<gene>
    <name evidence="1" type="ORF">Zmor_008450</name>
</gene>
<sequence length="166" mass="18695">MKDSQSAPAPGGKEWKFTASCSRSILTYSPVYSVCCEGNKHRSRPGSAISHSFAFSKGGKRRVQDNYRDWQDVEDLIRGRDARTRDGKYCRLNWEINKLQDWVCTALINSGIIGPMGRGGGVLTNKAVGSGAHDGEGGWRAGEKLWRKWKILCFKVADNRFFRRHI</sequence>
<name>A0AA38MQS9_9CUCU</name>
<dbReference type="EMBL" id="JALNTZ010000002">
    <property type="protein sequence ID" value="KAJ3664268.1"/>
    <property type="molecule type" value="Genomic_DNA"/>
</dbReference>
<protein>
    <submittedName>
        <fullName evidence="1">Uncharacterized protein</fullName>
    </submittedName>
</protein>
<proteinExistence type="predicted"/>
<organism evidence="1 2">
    <name type="scientific">Zophobas morio</name>
    <dbReference type="NCBI Taxonomy" id="2755281"/>
    <lineage>
        <taxon>Eukaryota</taxon>
        <taxon>Metazoa</taxon>
        <taxon>Ecdysozoa</taxon>
        <taxon>Arthropoda</taxon>
        <taxon>Hexapoda</taxon>
        <taxon>Insecta</taxon>
        <taxon>Pterygota</taxon>
        <taxon>Neoptera</taxon>
        <taxon>Endopterygota</taxon>
        <taxon>Coleoptera</taxon>
        <taxon>Polyphaga</taxon>
        <taxon>Cucujiformia</taxon>
        <taxon>Tenebrionidae</taxon>
        <taxon>Zophobas</taxon>
    </lineage>
</organism>
<keyword evidence="2" id="KW-1185">Reference proteome</keyword>